<dbReference type="GO" id="GO:0003960">
    <property type="term" value="F:quinone reductase (NADPH) activity"/>
    <property type="evidence" value="ECO:0007669"/>
    <property type="project" value="TreeGrafter"/>
</dbReference>
<dbReference type="KEGG" id="sna:Snas_0013"/>
<evidence type="ECO:0000313" key="5">
    <source>
        <dbReference type="Proteomes" id="UP000000844"/>
    </source>
</evidence>
<dbReference type="Gene3D" id="3.90.180.10">
    <property type="entry name" value="Medium-chain alcohol dehydrogenases, catalytic domain"/>
    <property type="match status" value="1"/>
</dbReference>
<feature type="domain" description="Enoyl reductase (ER)" evidence="3">
    <location>
        <begin position="10"/>
        <end position="326"/>
    </location>
</feature>
<keyword evidence="2" id="KW-0560">Oxidoreductase</keyword>
<name>D3PTX8_STANL</name>
<accession>D3PTX8</accession>
<dbReference type="GO" id="GO:0005829">
    <property type="term" value="C:cytosol"/>
    <property type="evidence" value="ECO:0007669"/>
    <property type="project" value="TreeGrafter"/>
</dbReference>
<evidence type="ECO:0000313" key="4">
    <source>
        <dbReference type="EMBL" id="ADD39736.1"/>
    </source>
</evidence>
<dbReference type="Pfam" id="PF08240">
    <property type="entry name" value="ADH_N"/>
    <property type="match status" value="1"/>
</dbReference>
<keyword evidence="1" id="KW-0521">NADP</keyword>
<dbReference type="STRING" id="446470.Snas_0013"/>
<dbReference type="RefSeq" id="WP_013015307.1">
    <property type="nucleotide sequence ID" value="NC_013947.1"/>
</dbReference>
<organism evidence="4 5">
    <name type="scientific">Stackebrandtia nassauensis (strain DSM 44728 / CIP 108903 / NRRL B-16338 / NBRC 102104 / LLR-40K-21)</name>
    <dbReference type="NCBI Taxonomy" id="446470"/>
    <lineage>
        <taxon>Bacteria</taxon>
        <taxon>Bacillati</taxon>
        <taxon>Actinomycetota</taxon>
        <taxon>Actinomycetes</taxon>
        <taxon>Glycomycetales</taxon>
        <taxon>Glycomycetaceae</taxon>
        <taxon>Stackebrandtia</taxon>
    </lineage>
</organism>
<dbReference type="InterPro" id="IPR036291">
    <property type="entry name" value="NAD(P)-bd_dom_sf"/>
</dbReference>
<dbReference type="InterPro" id="IPR013149">
    <property type="entry name" value="ADH-like_C"/>
</dbReference>
<dbReference type="AlphaFoldDB" id="D3PTX8"/>
<dbReference type="Pfam" id="PF00107">
    <property type="entry name" value="ADH_zinc_N"/>
    <property type="match status" value="1"/>
</dbReference>
<sequence length="328" mass="33327">MRAIRQYEFGPAENLLYEELPDPVPGPGQLRIAVEAAGVHLLDAAIRSGDAGSHPFGNPELPMTPGREVAGTVDALGPDVDESWLGRRVVAHLGIASGGYAELAVREAEAVHPIPDGLSSEAAVAMIGTGRTAVGVLDVAAPTADDVAVVLAAAGGIGSLLVQALRASGATVVGAAGGEAKTRLVRGLAGGVIAVDYTEPGWPKRVTEALAGRQPTVVFDGVGGDNGRAALELLGVGGRFVMFGWSAGEITELSGQDIVDRGLSVTSALGPRMLSRPGGLRGLEIEALAKVADGTMSPPVRTFPLKDASGAHEALVNRDTVGKVVLVP</sequence>
<gene>
    <name evidence="4" type="ordered locus">Snas_0013</name>
</gene>
<dbReference type="CDD" id="cd08244">
    <property type="entry name" value="MDR_enoyl_red"/>
    <property type="match status" value="1"/>
</dbReference>
<dbReference type="GO" id="GO:0070402">
    <property type="term" value="F:NADPH binding"/>
    <property type="evidence" value="ECO:0007669"/>
    <property type="project" value="TreeGrafter"/>
</dbReference>
<dbReference type="SUPFAM" id="SSF51735">
    <property type="entry name" value="NAD(P)-binding Rossmann-fold domains"/>
    <property type="match status" value="1"/>
</dbReference>
<dbReference type="InterPro" id="IPR013154">
    <property type="entry name" value="ADH-like_N"/>
</dbReference>
<dbReference type="Proteomes" id="UP000000844">
    <property type="component" value="Chromosome"/>
</dbReference>
<dbReference type="OrthoDB" id="5195079at2"/>
<keyword evidence="5" id="KW-1185">Reference proteome</keyword>
<evidence type="ECO:0000256" key="2">
    <source>
        <dbReference type="ARBA" id="ARBA00023002"/>
    </source>
</evidence>
<dbReference type="Gene3D" id="3.40.50.720">
    <property type="entry name" value="NAD(P)-binding Rossmann-like Domain"/>
    <property type="match status" value="1"/>
</dbReference>
<dbReference type="InterPro" id="IPR011032">
    <property type="entry name" value="GroES-like_sf"/>
</dbReference>
<dbReference type="PANTHER" id="PTHR48106">
    <property type="entry name" value="QUINONE OXIDOREDUCTASE PIG3-RELATED"/>
    <property type="match status" value="1"/>
</dbReference>
<dbReference type="EMBL" id="CP001778">
    <property type="protein sequence ID" value="ADD39736.1"/>
    <property type="molecule type" value="Genomic_DNA"/>
</dbReference>
<dbReference type="InterPro" id="IPR020843">
    <property type="entry name" value="ER"/>
</dbReference>
<dbReference type="GO" id="GO:0035925">
    <property type="term" value="F:mRNA 3'-UTR AU-rich region binding"/>
    <property type="evidence" value="ECO:0007669"/>
    <property type="project" value="TreeGrafter"/>
</dbReference>
<dbReference type="SUPFAM" id="SSF50129">
    <property type="entry name" value="GroES-like"/>
    <property type="match status" value="1"/>
</dbReference>
<dbReference type="HOGENOM" id="CLU_026673_3_1_11"/>
<evidence type="ECO:0000256" key="1">
    <source>
        <dbReference type="ARBA" id="ARBA00022857"/>
    </source>
</evidence>
<proteinExistence type="predicted"/>
<dbReference type="PANTHER" id="PTHR48106:SF13">
    <property type="entry name" value="QUINONE OXIDOREDUCTASE-RELATED"/>
    <property type="match status" value="1"/>
</dbReference>
<dbReference type="eggNOG" id="COG0604">
    <property type="taxonomic scope" value="Bacteria"/>
</dbReference>
<protein>
    <submittedName>
        <fullName evidence="4">Alcohol dehydrogenase zinc-binding domain protein</fullName>
    </submittedName>
</protein>
<evidence type="ECO:0000259" key="3">
    <source>
        <dbReference type="SMART" id="SM00829"/>
    </source>
</evidence>
<dbReference type="SMART" id="SM00829">
    <property type="entry name" value="PKS_ER"/>
    <property type="match status" value="1"/>
</dbReference>
<reference evidence="4 5" key="1">
    <citation type="journal article" date="2009" name="Stand. Genomic Sci.">
        <title>Complete genome sequence of Stackebrandtia nassauensis type strain (LLR-40K-21).</title>
        <authorList>
            <person name="Munk C."/>
            <person name="Lapidus A."/>
            <person name="Copeland A."/>
            <person name="Jando M."/>
            <person name="Mayilraj S."/>
            <person name="Glavina Del Rio T."/>
            <person name="Nolan M."/>
            <person name="Chen F."/>
            <person name="Lucas S."/>
            <person name="Tice H."/>
            <person name="Cheng J.F."/>
            <person name="Han C."/>
            <person name="Detter J.C."/>
            <person name="Bruce D."/>
            <person name="Goodwin L."/>
            <person name="Chain P."/>
            <person name="Pitluck S."/>
            <person name="Goker M."/>
            <person name="Ovchinikova G."/>
            <person name="Pati A."/>
            <person name="Ivanova N."/>
            <person name="Mavromatis K."/>
            <person name="Chen A."/>
            <person name="Palaniappan K."/>
            <person name="Land M."/>
            <person name="Hauser L."/>
            <person name="Chang Y.J."/>
            <person name="Jeffries C.D."/>
            <person name="Bristow J."/>
            <person name="Eisen J.A."/>
            <person name="Markowitz V."/>
            <person name="Hugenholtz P."/>
            <person name="Kyrpides N.C."/>
            <person name="Klenk H.P."/>
        </authorList>
    </citation>
    <scope>NUCLEOTIDE SEQUENCE [LARGE SCALE GENOMIC DNA]</scope>
    <source>
        <strain evidence="5">DSM 44728 / CIP 108903 / NRRL B-16338 / NBRC 102104 / LLR-40K-21</strain>
    </source>
</reference>